<feature type="region of interest" description="Disordered" evidence="1">
    <location>
        <begin position="1746"/>
        <end position="1769"/>
    </location>
</feature>
<organism evidence="2">
    <name type="scientific">Leishmania guyanensis</name>
    <dbReference type="NCBI Taxonomy" id="5670"/>
    <lineage>
        <taxon>Eukaryota</taxon>
        <taxon>Discoba</taxon>
        <taxon>Euglenozoa</taxon>
        <taxon>Kinetoplastea</taxon>
        <taxon>Metakinetoplastina</taxon>
        <taxon>Trypanosomatida</taxon>
        <taxon>Trypanosomatidae</taxon>
        <taxon>Leishmaniinae</taxon>
        <taxon>Leishmania</taxon>
        <taxon>Leishmania guyanensis species complex</taxon>
    </lineage>
</organism>
<evidence type="ECO:0000256" key="1">
    <source>
        <dbReference type="SAM" id="MobiDB-lite"/>
    </source>
</evidence>
<feature type="compositionally biased region" description="Pro residues" evidence="1">
    <location>
        <begin position="9"/>
        <end position="26"/>
    </location>
</feature>
<feature type="region of interest" description="Disordered" evidence="1">
    <location>
        <begin position="1"/>
        <end position="72"/>
    </location>
</feature>
<reference evidence="2" key="1">
    <citation type="submission" date="2012-08" db="EMBL/GenBank/DDBJ databases">
        <title>Comparative genomics of metastatic and non-metastatic Leishmania guyanensis provides insights into polygenic factors involved in Leishmania RNA virus infection.</title>
        <authorList>
            <person name="Smith D."/>
            <person name="Hertz-Fowler C."/>
            <person name="Martin R."/>
            <person name="Dickens N."/>
            <person name="Fasel N."/>
            <person name="Falquet L."/>
            <person name="Beverley S."/>
            <person name="Zangger H."/>
            <person name="Calderon-Copete S."/>
            <person name="Mottram J."/>
            <person name="Xenarios I."/>
        </authorList>
    </citation>
    <scope>NUCLEOTIDE SEQUENCE</scope>
    <source>
        <strain evidence="2">MHOM/BR/75/M4147/SSU:IR2SAT-LUC</strain>
    </source>
</reference>
<feature type="region of interest" description="Disordered" evidence="1">
    <location>
        <begin position="455"/>
        <end position="505"/>
    </location>
</feature>
<feature type="compositionally biased region" description="Basic and acidic residues" evidence="1">
    <location>
        <begin position="793"/>
        <end position="809"/>
    </location>
</feature>
<feature type="compositionally biased region" description="Low complexity" evidence="1">
    <location>
        <begin position="488"/>
        <end position="498"/>
    </location>
</feature>
<evidence type="ECO:0000313" key="2">
    <source>
        <dbReference type="EMBL" id="CCM13673.1"/>
    </source>
</evidence>
<dbReference type="GO" id="GO:0016740">
    <property type="term" value="F:transferase activity"/>
    <property type="evidence" value="ECO:0007669"/>
    <property type="project" value="InterPro"/>
</dbReference>
<feature type="region of interest" description="Disordered" evidence="1">
    <location>
        <begin position="629"/>
        <end position="685"/>
    </location>
</feature>
<feature type="region of interest" description="Disordered" evidence="1">
    <location>
        <begin position="1664"/>
        <end position="1686"/>
    </location>
</feature>
<dbReference type="InterPro" id="IPR001227">
    <property type="entry name" value="Ac_transferase_dom_sf"/>
</dbReference>
<feature type="region of interest" description="Disordered" evidence="1">
    <location>
        <begin position="142"/>
        <end position="176"/>
    </location>
</feature>
<sequence>MPSSSGIPVLPPSASPPGPPSTPPTSVPYSQPRFTPRHASLAHDVVSDATADASGTRHQLPGMNVFSPEGDPVAASLLSTESVTRAVMPSESDPDPATADNTSDGRRASHTTVDSAALTSAHGASPATDDDVDVATLAFAESATMPSSASSQPSTKTRVRLANQRRPRSMPHQSSATANNSCFLHLGYGIDSTVVSSSDTETLQELTPPPLLPLSTPSVNATASSAPGSLHSLRPTTPPKAAVAALPSATVLRLPSSITVTAALACVGSNAGTPRGSPGTPCISASSDTGTADDESGVPVTLEVSLAAELPSTAAPAFSSFNSNHTTRPGSPFTTNVPYRARIDRFSTEARSNVSLSVHWNANMASCYEPMPSNADVPLTNVAGSADSIGGGDGIEASGATPATVGECTVHRGGSVAMCPCCAAAGDSAGHTASDGTAGSRLRAMLTTTNVVSASPDYMDYLPSPPVSASRRPQLRPQQAPHGGGGSNSDSGANNTSSDPFATSWPWGGSEAVHCACAEVADGHVMPVVNDFPRFRLPEELAQSAPTEENDVPISPAAHGRKPWSALQRGLMVVGDDGVITGGVGSDAVVEAQRRAARGGGDGGVATALARAAAANAYKVYPTSDVLSGAQRSRSGEGDAHHISGAASRPVSSIPGGVDSSPAAQREASHGCACTPATATDEVSPVPGYRRSARVVLTAAYDPANRSISEASKSWAESRCGDAAVTPRVPPAGVMALCNPRRAFRAHHYHPVTTAPWSKHGAVLAVNLQHQHQRPPVVWSKSASDAAAEWGNGDERSQDRQRQTRHKEQQVYAGEPARQRDGATVVSSLRRFLSAIPIPSPPNQQQQQQQQRGGVGNSDCASLFQQLQSTFLPSSSPPPAAATLPSPKPSALPTFALFGALERLSRFSEMVQLCHEHADVLDDFLARLTLQLHRSSCAPALLLSGASAAPSQSSLPPPPSLTTSAAHDDGEFLRWHRIVMFLLRQPSELAKVGVEFFSDAVNSWPLHMLYLTCCFYVTAREHGFDALATTLSKGGIFCSGKGLFAALAVSMAQNEEDLIRSTACMYRAAFYTGVLMRKRHQYFETETRLTVNGGFTLLVVNIPIITLRRLVARVNEGYDVFASMRDVYKESEAERGNTWFNVNSHNTAVSADTAPSLLGRRGGRSYSPTSSSGYASASSPFAPSMPHYPHSVIEVSRVISSRSAVLCGHPLDMLRLDTILARFADFNDVKIHREYLPSGGPENSCFFNKHMAHDLTGLWKARGVSFSLASVQLPLYSPVNGDLWTESLRVPVDPPAPPDASVTTVASACDSNAIFCAAAPPPTEGYRDEWWMFNVAEAATCANQDLTYSLRHMRDGSVLLDFSTHAIRIGRLIAWTSKSITVLAAPENRQESSAMPPPRRSPKEKVIRNTMEKLAIINSVLREVSDRIDQPPDALANPSVELFTTFTELGLLGVLKGPRERPGVSHFGEPTHAASVILNERQRSHHSYYNTGACDAPSGAAVTSGAPSTSRLGAASSSGTLNGVLSSNGPAAGRRMRPNVGALVSLNNVSPSNTNTGILTTASNLNNPGAIGKRHTNSLSLSSAGGVGGSSGLSAPSFHIGSAAGGISSGVLAAFRSRHASTVDGNPVTGADPGPHVEVGGTAVVSKNSFLECHSTSPLLSAYALTSNSPGQSPTPQLTSSSSPEAVGEARLLPSALMYRGMRRGSSHVTGAAHLLLDRRMTTMTSPYRIPSLVSANNTGATAAGLEARTKSPSATYTAERDGSPVSHVRSHSCEADAHEGMAATIPAGAVVGGLGGELWHTVSLISQSDASNRQRTPTATTISIGAVASLQPKTKETSVVRGVSLSPLPASFLSVPQEAHSRPSSFSPGRDCNSAVVTSDSLHETPVSAFFFPSDGLAQQVSELELTSEHRILSVPSGRRSSHLLASGTASSRRERGIQYEAPVEGDRLNNGRDGVIAFDDDSAAVRRIPDDTLTPGSERFPLSMYENDLVIHRSNDYAGIVNVYQVSALITYYEMQFNCVLCDGAVLFAGLLKRASGIAFPSYTLLLCPTVFSLLELWDGYEFEEVWRRSLGAPVCSRVTSPISAGLV</sequence>
<gene>
    <name evidence="2" type="primary">LgM4147LRVhigh.11.00380.00590</name>
    <name evidence="2" type="ORF">BN36_1111880</name>
</gene>
<name>A0A1E1IR05_LEIGU</name>
<feature type="compositionally biased region" description="Polar residues" evidence="1">
    <location>
        <begin position="144"/>
        <end position="156"/>
    </location>
</feature>
<feature type="compositionally biased region" description="Low complexity" evidence="1">
    <location>
        <begin position="1669"/>
        <end position="1684"/>
    </location>
</feature>
<feature type="region of interest" description="Disordered" evidence="1">
    <location>
        <begin position="270"/>
        <end position="296"/>
    </location>
</feature>
<feature type="region of interest" description="Disordered" evidence="1">
    <location>
        <begin position="774"/>
        <end position="823"/>
    </location>
</feature>
<dbReference type="EMBL" id="CALQ01000337">
    <property type="protein sequence ID" value="CCM13673.1"/>
    <property type="molecule type" value="Genomic_DNA"/>
</dbReference>
<dbReference type="Gene3D" id="3.40.366.10">
    <property type="entry name" value="Malonyl-Coenzyme A Acyl Carrier Protein, domain 2"/>
    <property type="match status" value="1"/>
</dbReference>
<feature type="region of interest" description="Disordered" evidence="1">
    <location>
        <begin position="836"/>
        <end position="858"/>
    </location>
</feature>
<protein>
    <submittedName>
        <fullName evidence="2">Uncharacterized protein</fullName>
    </submittedName>
</protein>
<feature type="region of interest" description="Disordered" evidence="1">
    <location>
        <begin position="84"/>
        <end position="113"/>
    </location>
</feature>
<feature type="compositionally biased region" description="Basic residues" evidence="1">
    <location>
        <begin position="157"/>
        <end position="169"/>
    </location>
</feature>
<proteinExistence type="predicted"/>
<accession>A0A1E1IR05</accession>